<protein>
    <submittedName>
        <fullName evidence="1">Uncharacterized protein</fullName>
    </submittedName>
</protein>
<sequence length="118" mass="12293">MCAAPASTGVLGPLIEEAMGQAAFDTAKAIQCSAEGFPSSGSTDSVLLANLRPFSRGPNCMPLFPSSSPSFSPRLMYLNISSERTKPRKTKPSLQTNCSIGEDAASSLAIPPCLITAR</sequence>
<accession>A0ABY7CQQ6</accession>
<keyword evidence="2" id="KW-1185">Reference proteome</keyword>
<gene>
    <name evidence="1" type="ORF">PtA15_7A526</name>
</gene>
<reference evidence="1" key="1">
    <citation type="submission" date="2022-10" db="EMBL/GenBank/DDBJ databases">
        <title>Puccinia triticina Genome sequencing and assembly.</title>
        <authorList>
            <person name="Li C."/>
        </authorList>
    </citation>
    <scope>NUCLEOTIDE SEQUENCE</scope>
    <source>
        <strain evidence="1">Pt15</strain>
    </source>
</reference>
<dbReference type="Proteomes" id="UP001164743">
    <property type="component" value="Chromosome 7A"/>
</dbReference>
<name>A0ABY7CQQ6_9BASI</name>
<organism evidence="1 2">
    <name type="scientific">Puccinia triticina</name>
    <dbReference type="NCBI Taxonomy" id="208348"/>
    <lineage>
        <taxon>Eukaryota</taxon>
        <taxon>Fungi</taxon>
        <taxon>Dikarya</taxon>
        <taxon>Basidiomycota</taxon>
        <taxon>Pucciniomycotina</taxon>
        <taxon>Pucciniomycetes</taxon>
        <taxon>Pucciniales</taxon>
        <taxon>Pucciniaceae</taxon>
        <taxon>Puccinia</taxon>
    </lineage>
</organism>
<dbReference type="EMBL" id="CP110427">
    <property type="protein sequence ID" value="WAQ86797.1"/>
    <property type="molecule type" value="Genomic_DNA"/>
</dbReference>
<dbReference type="GeneID" id="77812036"/>
<evidence type="ECO:0000313" key="1">
    <source>
        <dbReference type="EMBL" id="WAQ86797.1"/>
    </source>
</evidence>
<proteinExistence type="predicted"/>
<dbReference type="RefSeq" id="XP_053022352.1">
    <property type="nucleotide sequence ID" value="XM_053171141.1"/>
</dbReference>
<evidence type="ECO:0000313" key="2">
    <source>
        <dbReference type="Proteomes" id="UP001164743"/>
    </source>
</evidence>